<dbReference type="EMBL" id="JAGRRH010000023">
    <property type="protein sequence ID" value="KAG7344217.1"/>
    <property type="molecule type" value="Genomic_DNA"/>
</dbReference>
<name>A0A9K3PE01_9STRA</name>
<dbReference type="Proteomes" id="UP000693970">
    <property type="component" value="Unassembled WGS sequence"/>
</dbReference>
<sequence length="267" mass="29477">MSRMEINFRGVMSRVMVLISLYLLLPTFRICHFFAPVESLVSRAQAKFPLRRYHPSESSRISATSSWNVPSRLDHTDALTVLEAVFPSRQYGHRIALGRQAQDVSGGAAFSADDPRLTMTYAEFPLPSLDSLLDAALKQYDAWNKNDDVDKDSIRLVDVGSGMGRIVLYAALSRGSSECPWHVGGIEISPKLHESAVLLMEQAVQHGALTAFTDDTAGGNTVSLHLGSARFSLFAVQGAHHLCLFDGLYGQGIFSRTFRFTFGCRME</sequence>
<keyword evidence="2" id="KW-1185">Reference proteome</keyword>
<reference evidence="1" key="1">
    <citation type="journal article" date="2021" name="Sci. Rep.">
        <title>Diploid genomic architecture of Nitzschia inconspicua, an elite biomass production diatom.</title>
        <authorList>
            <person name="Oliver A."/>
            <person name="Podell S."/>
            <person name="Pinowska A."/>
            <person name="Traller J.C."/>
            <person name="Smith S.R."/>
            <person name="McClure R."/>
            <person name="Beliaev A."/>
            <person name="Bohutskyi P."/>
            <person name="Hill E.A."/>
            <person name="Rabines A."/>
            <person name="Zheng H."/>
            <person name="Allen L.Z."/>
            <person name="Kuo A."/>
            <person name="Grigoriev I.V."/>
            <person name="Allen A.E."/>
            <person name="Hazlebeck D."/>
            <person name="Allen E.E."/>
        </authorList>
    </citation>
    <scope>NUCLEOTIDE SEQUENCE</scope>
    <source>
        <strain evidence="1">Hildebrandi</strain>
    </source>
</reference>
<accession>A0A9K3PE01</accession>
<organism evidence="1 2">
    <name type="scientific">Nitzschia inconspicua</name>
    <dbReference type="NCBI Taxonomy" id="303405"/>
    <lineage>
        <taxon>Eukaryota</taxon>
        <taxon>Sar</taxon>
        <taxon>Stramenopiles</taxon>
        <taxon>Ochrophyta</taxon>
        <taxon>Bacillariophyta</taxon>
        <taxon>Bacillariophyceae</taxon>
        <taxon>Bacillariophycidae</taxon>
        <taxon>Bacillariales</taxon>
        <taxon>Bacillariaceae</taxon>
        <taxon>Nitzschia</taxon>
    </lineage>
</organism>
<evidence type="ECO:0008006" key="3">
    <source>
        <dbReference type="Google" id="ProtNLM"/>
    </source>
</evidence>
<gene>
    <name evidence="1" type="ORF">IV203_022225</name>
</gene>
<reference evidence="1" key="2">
    <citation type="submission" date="2021-04" db="EMBL/GenBank/DDBJ databases">
        <authorList>
            <person name="Podell S."/>
        </authorList>
    </citation>
    <scope>NUCLEOTIDE SEQUENCE</scope>
    <source>
        <strain evidence="1">Hildebrandi</strain>
    </source>
</reference>
<evidence type="ECO:0000313" key="1">
    <source>
        <dbReference type="EMBL" id="KAG7344217.1"/>
    </source>
</evidence>
<dbReference type="AlphaFoldDB" id="A0A9K3PE01"/>
<evidence type="ECO:0000313" key="2">
    <source>
        <dbReference type="Proteomes" id="UP000693970"/>
    </source>
</evidence>
<proteinExistence type="predicted"/>
<protein>
    <recommendedName>
        <fullName evidence="3">DOT1 domain-containing protein</fullName>
    </recommendedName>
</protein>
<comment type="caution">
    <text evidence="1">The sequence shown here is derived from an EMBL/GenBank/DDBJ whole genome shotgun (WGS) entry which is preliminary data.</text>
</comment>